<name>A0A2S7RUG0_ENTMU</name>
<sequence length="65" mass="7601">MRNYTTIYGEKIRGTVYVERTNVLIVKDEKGGMNVVRKAKITKVNKRVNNTGFDDKQVRQRGRTR</sequence>
<evidence type="ECO:0000313" key="1">
    <source>
        <dbReference type="EMBL" id="PQF23385.1"/>
    </source>
</evidence>
<accession>A0A2S7RUG0</accession>
<organism evidence="1 2">
    <name type="scientific">Enterococcus mundtii</name>
    <dbReference type="NCBI Taxonomy" id="53346"/>
    <lineage>
        <taxon>Bacteria</taxon>
        <taxon>Bacillati</taxon>
        <taxon>Bacillota</taxon>
        <taxon>Bacilli</taxon>
        <taxon>Lactobacillales</taxon>
        <taxon>Enterococcaceae</taxon>
        <taxon>Enterococcus</taxon>
    </lineage>
</organism>
<reference evidence="1 2" key="1">
    <citation type="journal article" date="2018" name="Pathog. Dis.">
        <title>Whole-genome sequencing based characterization of antimicrobial resistance in Enterococcus.</title>
        <authorList>
            <person name="Tyson G."/>
        </authorList>
    </citation>
    <scope>NUCLEOTIDE SEQUENCE [LARGE SCALE GENOMIC DNA]</scope>
    <source>
        <strain evidence="1 2">CVM N55263</strain>
    </source>
</reference>
<evidence type="ECO:0000313" key="2">
    <source>
        <dbReference type="Proteomes" id="UP000237934"/>
    </source>
</evidence>
<dbReference type="AlphaFoldDB" id="A0A2S7RUG0"/>
<dbReference type="EMBL" id="PUAP01000022">
    <property type="protein sequence ID" value="PQF23385.1"/>
    <property type="molecule type" value="Genomic_DNA"/>
</dbReference>
<gene>
    <name evidence="1" type="ORF">CUS89_07400</name>
</gene>
<protein>
    <submittedName>
        <fullName evidence="1">Uncharacterized protein</fullName>
    </submittedName>
</protein>
<proteinExistence type="predicted"/>
<dbReference type="Proteomes" id="UP000237934">
    <property type="component" value="Unassembled WGS sequence"/>
</dbReference>
<dbReference type="RefSeq" id="WP_104871641.1">
    <property type="nucleotide sequence ID" value="NZ_JADNKX010000001.1"/>
</dbReference>
<comment type="caution">
    <text evidence="1">The sequence shown here is derived from an EMBL/GenBank/DDBJ whole genome shotgun (WGS) entry which is preliminary data.</text>
</comment>